<feature type="compositionally biased region" description="Basic and acidic residues" evidence="1">
    <location>
        <begin position="894"/>
        <end position="906"/>
    </location>
</feature>
<comment type="caution">
    <text evidence="3">The sequence shown here is derived from an EMBL/GenBank/DDBJ whole genome shotgun (WGS) entry which is preliminary data.</text>
</comment>
<evidence type="ECO:0000256" key="1">
    <source>
        <dbReference type="SAM" id="MobiDB-lite"/>
    </source>
</evidence>
<feature type="region of interest" description="Disordered" evidence="1">
    <location>
        <begin position="894"/>
        <end position="916"/>
    </location>
</feature>
<dbReference type="Gene3D" id="3.30.70.270">
    <property type="match status" value="1"/>
</dbReference>
<gene>
    <name evidence="3" type="ORF">Tco_0878574</name>
</gene>
<feature type="domain" description="Reverse transcriptase" evidence="2">
    <location>
        <begin position="256"/>
        <end position="323"/>
    </location>
</feature>
<keyword evidence="4" id="KW-1185">Reference proteome</keyword>
<evidence type="ECO:0000313" key="3">
    <source>
        <dbReference type="EMBL" id="GJT19868.1"/>
    </source>
</evidence>
<feature type="region of interest" description="Disordered" evidence="1">
    <location>
        <begin position="73"/>
        <end position="108"/>
    </location>
</feature>
<dbReference type="Proteomes" id="UP001151760">
    <property type="component" value="Unassembled WGS sequence"/>
</dbReference>
<dbReference type="InterPro" id="IPR043502">
    <property type="entry name" value="DNA/RNA_pol_sf"/>
</dbReference>
<feature type="compositionally biased region" description="Basic and acidic residues" evidence="1">
    <location>
        <begin position="77"/>
        <end position="107"/>
    </location>
</feature>
<dbReference type="SUPFAM" id="SSF56672">
    <property type="entry name" value="DNA/RNA polymerases"/>
    <property type="match status" value="1"/>
</dbReference>
<reference evidence="3" key="1">
    <citation type="journal article" date="2022" name="Int. J. Mol. Sci.">
        <title>Draft Genome of Tanacetum Coccineum: Genomic Comparison of Closely Related Tanacetum-Family Plants.</title>
        <authorList>
            <person name="Yamashiro T."/>
            <person name="Shiraishi A."/>
            <person name="Nakayama K."/>
            <person name="Satake H."/>
        </authorList>
    </citation>
    <scope>NUCLEOTIDE SEQUENCE</scope>
</reference>
<dbReference type="EMBL" id="BQNB010013753">
    <property type="protein sequence ID" value="GJT19868.1"/>
    <property type="molecule type" value="Genomic_DNA"/>
</dbReference>
<accession>A0ABQ5BZW8</accession>
<dbReference type="InterPro" id="IPR000477">
    <property type="entry name" value="RT_dom"/>
</dbReference>
<dbReference type="PANTHER" id="PTHR24559">
    <property type="entry name" value="TRANSPOSON TY3-I GAG-POL POLYPROTEIN"/>
    <property type="match status" value="1"/>
</dbReference>
<evidence type="ECO:0000259" key="2">
    <source>
        <dbReference type="Pfam" id="PF00078"/>
    </source>
</evidence>
<dbReference type="PANTHER" id="PTHR24559:SF444">
    <property type="entry name" value="REVERSE TRANSCRIPTASE DOMAIN-CONTAINING PROTEIN"/>
    <property type="match status" value="1"/>
</dbReference>
<evidence type="ECO:0000313" key="4">
    <source>
        <dbReference type="Proteomes" id="UP001151760"/>
    </source>
</evidence>
<dbReference type="InterPro" id="IPR053134">
    <property type="entry name" value="RNA-dir_DNA_polymerase"/>
</dbReference>
<protein>
    <recommendedName>
        <fullName evidence="2">Reverse transcriptase domain-containing protein</fullName>
    </recommendedName>
</protein>
<proteinExistence type="predicted"/>
<dbReference type="Pfam" id="PF00078">
    <property type="entry name" value="RVT_1"/>
    <property type="match status" value="1"/>
</dbReference>
<dbReference type="InterPro" id="IPR043128">
    <property type="entry name" value="Rev_trsase/Diguanyl_cyclase"/>
</dbReference>
<organism evidence="3 4">
    <name type="scientific">Tanacetum coccineum</name>
    <dbReference type="NCBI Taxonomy" id="301880"/>
    <lineage>
        <taxon>Eukaryota</taxon>
        <taxon>Viridiplantae</taxon>
        <taxon>Streptophyta</taxon>
        <taxon>Embryophyta</taxon>
        <taxon>Tracheophyta</taxon>
        <taxon>Spermatophyta</taxon>
        <taxon>Magnoliopsida</taxon>
        <taxon>eudicotyledons</taxon>
        <taxon>Gunneridae</taxon>
        <taxon>Pentapetalae</taxon>
        <taxon>asterids</taxon>
        <taxon>campanulids</taxon>
        <taxon>Asterales</taxon>
        <taxon>Asteraceae</taxon>
        <taxon>Asteroideae</taxon>
        <taxon>Anthemideae</taxon>
        <taxon>Anthemidinae</taxon>
        <taxon>Tanacetum</taxon>
    </lineage>
</organism>
<reference evidence="3" key="2">
    <citation type="submission" date="2022-01" db="EMBL/GenBank/DDBJ databases">
        <authorList>
            <person name="Yamashiro T."/>
            <person name="Shiraishi A."/>
            <person name="Satake H."/>
            <person name="Nakayama K."/>
        </authorList>
    </citation>
    <scope>NUCLEOTIDE SEQUENCE</scope>
</reference>
<name>A0ABQ5BZW8_9ASTR</name>
<sequence>MISPAFIEANYKVLESILRERRKQMHNGDLYTKLEYYSKEYDKEREMDPRPAHVRETTPVLRTGSSCARRQRGMVVEFKDAPNRDPSRVKRESEGRRPSKRGAEDSGNHGVNLPLLLLAYIGRNENGQPLQLTQEGISLLTDYPLPDGLKMPSHVGSYDGKRDPDNYLYLFKGAIQIPRTITIEGNPFNIEHKLNENKHIEPANQKKRGLALVRNEAACKVVEELLKEDILREVKYQTWVANPVMVKKTDRRWKMLKNAGATYQRMINKVFSNQIGQSLEAYVDDIVIKSAFEEYMLIDIQETFNKLWAINMKINPKKCSFGIEEEGEDIEIKKSKTTNEESKPKDMWNLYTNRATSYDGSSTDLRLVSPKGKEHTYALRFSLVRLVGGFGFLGGSRLHFGCASLCIGDSLTGTFAYPYLTGPFDENLWNRLRHHTFEAQTFSKPILYLMCLTSSWEHASNAPSIFIDEQDDNDQCESSFILKDQDAPGLELAVVDATVIKLVAVGSSSKAKLKKRKQECSTWTSTRGSVPPPPVSAPKGVGKHPWMLARFMGNSKGDADSFAPDAQEAYYPYNMLFVPHSHLIKNKLESVFFDDLVNVYDVHALQMVVVKNMLANESRVVLRDYSKLKGDFVSFRNKKGLLEYEMYKLEDSLSKARKNQDLDGSQVLKDLRYENARIFEELSMLREVVTSTKDSRKKLAEQLDSLSKEPEEIAALSLKLKITDLERVELVKDLFPLVVKKLISFEHFNKGDLKQKSTTYGRSQALNEVHGLGDSWDFKDVEDYHPEAKKIYDEVVEAFYKLEFLYISLLVEKVGQSLGELAAVDPPTIQEAPNNEVEYEALLASHLNNSGHESQGLIYLRRLTTSSQLGRYGVSVPSLTKDHEGNKIQYAISRRSDRHPTYHETPTDQARGKKSSKHGKVFNWETAKYGKIWYDEDVLDLRSVKTKFPAIVFNDSLTSNETPSCEPTVSSLNDEIDFIISLDDSDDEDYTPTVSCIDDLDFFKDFKNEFPAIVYSDALTSKSDFSTEPTLCP</sequence>